<dbReference type="RefSeq" id="WP_166290935.1">
    <property type="nucleotide sequence ID" value="NZ_CP049863.1"/>
</dbReference>
<feature type="compositionally biased region" description="Pro residues" evidence="1">
    <location>
        <begin position="42"/>
        <end position="60"/>
    </location>
</feature>
<name>A0A6G7XEW1_9MICO</name>
<dbReference type="PROSITE" id="PS51257">
    <property type="entry name" value="PROKAR_LIPOPROTEIN"/>
    <property type="match status" value="1"/>
</dbReference>
<protein>
    <recommendedName>
        <fullName evidence="5">Lipoprotein</fullName>
    </recommendedName>
</protein>
<feature type="compositionally biased region" description="Low complexity" evidence="1">
    <location>
        <begin position="24"/>
        <end position="41"/>
    </location>
</feature>
<reference evidence="3 4" key="1">
    <citation type="submission" date="2020-03" db="EMBL/GenBank/DDBJ databases">
        <title>Leucobacter sp. nov., isolated from beetles.</title>
        <authorList>
            <person name="Hyun D.-W."/>
            <person name="Bae J.-W."/>
        </authorList>
    </citation>
    <scope>NUCLEOTIDE SEQUENCE [LARGE SCALE GENOMIC DNA]</scope>
    <source>
        <strain evidence="3 4">HDW9C</strain>
    </source>
</reference>
<evidence type="ECO:0000313" key="4">
    <source>
        <dbReference type="Proteomes" id="UP000502677"/>
    </source>
</evidence>
<evidence type="ECO:0000256" key="2">
    <source>
        <dbReference type="SAM" id="SignalP"/>
    </source>
</evidence>
<keyword evidence="4" id="KW-1185">Reference proteome</keyword>
<gene>
    <name evidence="3" type="ORF">G7068_08025</name>
</gene>
<evidence type="ECO:0008006" key="5">
    <source>
        <dbReference type="Google" id="ProtNLM"/>
    </source>
</evidence>
<feature type="signal peptide" evidence="2">
    <location>
        <begin position="1"/>
        <end position="22"/>
    </location>
</feature>
<keyword evidence="2" id="KW-0732">Signal</keyword>
<evidence type="ECO:0000313" key="3">
    <source>
        <dbReference type="EMBL" id="QIK63150.1"/>
    </source>
</evidence>
<accession>A0A6G7XEW1</accession>
<evidence type="ECO:0000256" key="1">
    <source>
        <dbReference type="SAM" id="MobiDB-lite"/>
    </source>
</evidence>
<dbReference type="EMBL" id="CP049863">
    <property type="protein sequence ID" value="QIK63150.1"/>
    <property type="molecule type" value="Genomic_DNA"/>
</dbReference>
<organism evidence="3 4">
    <name type="scientific">Leucobacter viscericola</name>
    <dbReference type="NCBI Taxonomy" id="2714935"/>
    <lineage>
        <taxon>Bacteria</taxon>
        <taxon>Bacillati</taxon>
        <taxon>Actinomycetota</taxon>
        <taxon>Actinomycetes</taxon>
        <taxon>Micrococcales</taxon>
        <taxon>Microbacteriaceae</taxon>
        <taxon>Leucobacter</taxon>
    </lineage>
</organism>
<feature type="region of interest" description="Disordered" evidence="1">
    <location>
        <begin position="24"/>
        <end position="64"/>
    </location>
</feature>
<dbReference type="Proteomes" id="UP000502677">
    <property type="component" value="Chromosome"/>
</dbReference>
<dbReference type="AlphaFoldDB" id="A0A6G7XEW1"/>
<sequence>MRKVVAAGLVIVGLLAGAVGCAAQPDPAPSAKPTTTVKPTASPTPTPTVTPSPTPTPTPEPWQRFTDARMPYSFETPPGWSVVEQPSPYGNQGMLQFLVNDAAGKQQLVFSAQASGLGGRCGDAAPVAVQELDAESVSIPGYTPQAAAAGQLVAPRFVYRAMQTDKGIVSSLALNDQVAPESCYFYNLLHPAAGPIVFADAAQVSADYPPHLFASIDEAKAYVQSDEYKTLKRILLSLQIAA</sequence>
<proteinExistence type="predicted"/>
<feature type="chain" id="PRO_5038950825" description="Lipoprotein" evidence="2">
    <location>
        <begin position="23"/>
        <end position="242"/>
    </location>
</feature>
<dbReference type="KEGG" id="lvi:G7068_08025"/>